<accession>A0A9P6F8H4</accession>
<feature type="region of interest" description="Disordered" evidence="6">
    <location>
        <begin position="515"/>
        <end position="552"/>
    </location>
</feature>
<dbReference type="PANTHER" id="PTHR12630">
    <property type="entry name" value="N-LINKED OLIGOSACCHARIDE PROCESSING"/>
    <property type="match status" value="1"/>
</dbReference>
<dbReference type="InterPro" id="IPR028146">
    <property type="entry name" value="PRKCSH_N"/>
</dbReference>
<keyword evidence="10" id="KW-1185">Reference proteome</keyword>
<dbReference type="GO" id="GO:0017177">
    <property type="term" value="C:glucosidase II complex"/>
    <property type="evidence" value="ECO:0007669"/>
    <property type="project" value="TreeGrafter"/>
</dbReference>
<gene>
    <name evidence="9" type="ORF">EC957_011586</name>
</gene>
<name>A0A9P6F8H4_9FUNG</name>
<protein>
    <recommendedName>
        <fullName evidence="1">Glucosidase 2 subunit beta</fullName>
    </recommendedName>
</protein>
<dbReference type="Gene3D" id="2.70.130.10">
    <property type="entry name" value="Mannose-6-phosphate receptor binding domain"/>
    <property type="match status" value="1"/>
</dbReference>
<proteinExistence type="predicted"/>
<dbReference type="PROSITE" id="PS51914">
    <property type="entry name" value="MRH"/>
    <property type="match status" value="1"/>
</dbReference>
<sequence length="552" mass="61512">MKTHSVCFPILATLALSVAVTRANVNNNTPRGVSPSNAKLYVPDSGSNWSCLDGSKTIPFSAVNDDYCDCVDGSDEPGTSACGTGRFYCANIGHTPSSIKTSRVNDGVCDEECCDGSDEYDGQTHCPNVCDEVGAKAREENDRIQSIQNEGARLRRGFIKYGKANKVSLTNELETLKGQVDKIQETLSDARAKLDVANEAQDAYLEGSKNEREAARKQQLEPIIQEQTKRLKYATEVRDMLRLTLQNLKEKHNKNYHDLAVKGTVSGFDEYIVAQGEKTETAQEDSDISSDRQFDALVDETSVVLRDIGTLHDLLDGMKRDYNTEYNDEAVLVAVKVTEDFEVTWDSSRLDFVDVEHLVLPEELAIDNPEAEKFKDETDLAQETFNDASEKQSKVQEGIRDIERKLNMDFGPDETFAQLVDNCFDFKDTEYTYSICLFGDANQSSHSSTHLGNFSGWEGDNYDIQMYTGGAKCWNGPERSVKLVMSCGTKTEIVSVAEPEKCEYLFKLQTPAVCPVPQDEAEDEGDAEEQEQQSVEGVQQEGEEHIQKHDEL</sequence>
<evidence type="ECO:0000256" key="4">
    <source>
        <dbReference type="ARBA" id="ARBA00023157"/>
    </source>
</evidence>
<evidence type="ECO:0000259" key="8">
    <source>
        <dbReference type="PROSITE" id="PS51914"/>
    </source>
</evidence>
<evidence type="ECO:0000256" key="7">
    <source>
        <dbReference type="SAM" id="SignalP"/>
    </source>
</evidence>
<dbReference type="Proteomes" id="UP000723463">
    <property type="component" value="Unassembled WGS sequence"/>
</dbReference>
<dbReference type="InterPro" id="IPR036607">
    <property type="entry name" value="PRKCSH"/>
</dbReference>
<dbReference type="AlphaFoldDB" id="A0A9P6F8H4"/>
<feature type="coiled-coil region" evidence="5">
    <location>
        <begin position="130"/>
        <end position="200"/>
    </location>
</feature>
<dbReference type="SUPFAM" id="SSF50911">
    <property type="entry name" value="Mannose 6-phosphate receptor domain"/>
    <property type="match status" value="1"/>
</dbReference>
<keyword evidence="3" id="KW-0256">Endoplasmic reticulum</keyword>
<dbReference type="GO" id="GO:0006491">
    <property type="term" value="P:N-glycan processing"/>
    <property type="evidence" value="ECO:0007669"/>
    <property type="project" value="TreeGrafter"/>
</dbReference>
<dbReference type="InterPro" id="IPR009011">
    <property type="entry name" value="Man6P_isomerase_rcpt-bd_dom_sf"/>
</dbReference>
<dbReference type="PANTHER" id="PTHR12630:SF1">
    <property type="entry name" value="GLUCOSIDASE 2 SUBUNIT BETA"/>
    <property type="match status" value="1"/>
</dbReference>
<evidence type="ECO:0000313" key="10">
    <source>
        <dbReference type="Proteomes" id="UP000723463"/>
    </source>
</evidence>
<keyword evidence="4" id="KW-1015">Disulfide bond</keyword>
<evidence type="ECO:0000256" key="3">
    <source>
        <dbReference type="ARBA" id="ARBA00022824"/>
    </source>
</evidence>
<evidence type="ECO:0000256" key="2">
    <source>
        <dbReference type="ARBA" id="ARBA00022729"/>
    </source>
</evidence>
<keyword evidence="5" id="KW-0175">Coiled coil</keyword>
<feature type="domain" description="MRH" evidence="8">
    <location>
        <begin position="421"/>
        <end position="516"/>
    </location>
</feature>
<dbReference type="Pfam" id="PF13015">
    <property type="entry name" value="PRKCSH_1"/>
    <property type="match status" value="1"/>
</dbReference>
<dbReference type="InterPro" id="IPR044865">
    <property type="entry name" value="MRH_dom"/>
</dbReference>
<evidence type="ECO:0000256" key="6">
    <source>
        <dbReference type="SAM" id="MobiDB-lite"/>
    </source>
</evidence>
<dbReference type="EMBL" id="JAAAXW010000082">
    <property type="protein sequence ID" value="KAF9544856.1"/>
    <property type="molecule type" value="Genomic_DNA"/>
</dbReference>
<keyword evidence="2 7" id="KW-0732">Signal</keyword>
<comment type="caution">
    <text evidence="9">The sequence shown here is derived from an EMBL/GenBank/DDBJ whole genome shotgun (WGS) entry which is preliminary data.</text>
</comment>
<feature type="compositionally biased region" description="Acidic residues" evidence="6">
    <location>
        <begin position="519"/>
        <end position="531"/>
    </location>
</feature>
<dbReference type="InterPro" id="IPR039794">
    <property type="entry name" value="Gtb1-like"/>
</dbReference>
<organism evidence="9 10">
    <name type="scientific">Mortierella hygrophila</name>
    <dbReference type="NCBI Taxonomy" id="979708"/>
    <lineage>
        <taxon>Eukaryota</taxon>
        <taxon>Fungi</taxon>
        <taxon>Fungi incertae sedis</taxon>
        <taxon>Mucoromycota</taxon>
        <taxon>Mortierellomycotina</taxon>
        <taxon>Mortierellomycetes</taxon>
        <taxon>Mortierellales</taxon>
        <taxon>Mortierellaceae</taxon>
        <taxon>Mortierella</taxon>
    </lineage>
</organism>
<evidence type="ECO:0000256" key="1">
    <source>
        <dbReference type="ARBA" id="ARBA00022387"/>
    </source>
</evidence>
<dbReference type="Pfam" id="PF12999">
    <property type="entry name" value="PRKCSH-like"/>
    <property type="match status" value="1"/>
</dbReference>
<feature type="signal peptide" evidence="7">
    <location>
        <begin position="1"/>
        <end position="23"/>
    </location>
</feature>
<evidence type="ECO:0000256" key="5">
    <source>
        <dbReference type="SAM" id="Coils"/>
    </source>
</evidence>
<evidence type="ECO:0000313" key="9">
    <source>
        <dbReference type="EMBL" id="KAF9544856.1"/>
    </source>
</evidence>
<feature type="compositionally biased region" description="Basic and acidic residues" evidence="6">
    <location>
        <begin position="542"/>
        <end position="552"/>
    </location>
</feature>
<feature type="chain" id="PRO_5040310009" description="Glucosidase 2 subunit beta" evidence="7">
    <location>
        <begin position="24"/>
        <end position="552"/>
    </location>
</feature>
<reference evidence="9" key="1">
    <citation type="journal article" date="2020" name="Fungal Divers.">
        <title>Resolving the Mortierellaceae phylogeny through synthesis of multi-gene phylogenetics and phylogenomics.</title>
        <authorList>
            <person name="Vandepol N."/>
            <person name="Liber J."/>
            <person name="Desiro A."/>
            <person name="Na H."/>
            <person name="Kennedy M."/>
            <person name="Barry K."/>
            <person name="Grigoriev I.V."/>
            <person name="Miller A.N."/>
            <person name="O'Donnell K."/>
            <person name="Stajich J.E."/>
            <person name="Bonito G."/>
        </authorList>
    </citation>
    <scope>NUCLEOTIDE SEQUENCE</scope>
    <source>
        <strain evidence="9">NRRL 2591</strain>
    </source>
</reference>